<evidence type="ECO:0000256" key="3">
    <source>
        <dbReference type="ARBA" id="ARBA00022642"/>
    </source>
</evidence>
<evidence type="ECO:0000313" key="9">
    <source>
        <dbReference type="EMBL" id="KAG2175765.1"/>
    </source>
</evidence>
<evidence type="ECO:0000313" key="10">
    <source>
        <dbReference type="Proteomes" id="UP000612746"/>
    </source>
</evidence>
<organism evidence="9 10">
    <name type="scientific">Umbelopsis vinacea</name>
    <dbReference type="NCBI Taxonomy" id="44442"/>
    <lineage>
        <taxon>Eukaryota</taxon>
        <taxon>Fungi</taxon>
        <taxon>Fungi incertae sedis</taxon>
        <taxon>Mucoromycota</taxon>
        <taxon>Mucoromycotina</taxon>
        <taxon>Umbelopsidomycetes</taxon>
        <taxon>Umbelopsidales</taxon>
        <taxon>Umbelopsidaceae</taxon>
        <taxon>Umbelopsis</taxon>
    </lineage>
</organism>
<comment type="similarity">
    <text evidence="8">Belongs to the 3-HAO family.</text>
</comment>
<evidence type="ECO:0000256" key="8">
    <source>
        <dbReference type="HAMAP-Rule" id="MF_03019"/>
    </source>
</evidence>
<feature type="binding site" evidence="8">
    <location>
        <position position="109"/>
    </location>
    <ligand>
        <name>substrate</name>
    </ligand>
</feature>
<dbReference type="EMBL" id="JAEPRA010000014">
    <property type="protein sequence ID" value="KAG2175765.1"/>
    <property type="molecule type" value="Genomic_DNA"/>
</dbReference>
<dbReference type="CDD" id="cd06123">
    <property type="entry name" value="cupin_HAO"/>
    <property type="match status" value="1"/>
</dbReference>
<dbReference type="AlphaFoldDB" id="A0A8H7PL67"/>
<reference evidence="9" key="1">
    <citation type="submission" date="2020-12" db="EMBL/GenBank/DDBJ databases">
        <title>Metabolic potential, ecology and presence of endohyphal bacteria is reflected in genomic diversity of Mucoromycotina.</title>
        <authorList>
            <person name="Muszewska A."/>
            <person name="Okrasinska A."/>
            <person name="Steczkiewicz K."/>
            <person name="Drgas O."/>
            <person name="Orlowska M."/>
            <person name="Perlinska-Lenart U."/>
            <person name="Aleksandrzak-Piekarczyk T."/>
            <person name="Szatraj K."/>
            <person name="Zielenkiewicz U."/>
            <person name="Pilsyk S."/>
            <person name="Malc E."/>
            <person name="Mieczkowski P."/>
            <person name="Kruszewska J.S."/>
            <person name="Biernat P."/>
            <person name="Pawlowska J."/>
        </authorList>
    </citation>
    <scope>NUCLEOTIDE SEQUENCE</scope>
    <source>
        <strain evidence="9">WA0000051536</strain>
    </source>
</reference>
<feature type="binding site" evidence="8">
    <location>
        <position position="57"/>
    </location>
    <ligand>
        <name>Fe cation</name>
        <dbReference type="ChEBI" id="CHEBI:24875"/>
        <note>catalytic</note>
    </ligand>
</feature>
<feature type="binding site" evidence="8">
    <location>
        <position position="51"/>
    </location>
    <ligand>
        <name>Fe cation</name>
        <dbReference type="ChEBI" id="CHEBI:24875"/>
        <note>catalytic</note>
    </ligand>
</feature>
<evidence type="ECO:0000256" key="7">
    <source>
        <dbReference type="ARBA" id="ARBA00023004"/>
    </source>
</evidence>
<dbReference type="GO" id="GO:0008198">
    <property type="term" value="F:ferrous iron binding"/>
    <property type="evidence" value="ECO:0007669"/>
    <property type="project" value="UniProtKB-UniRule"/>
</dbReference>
<comment type="cofactor">
    <cofactor evidence="1 8">
        <name>Fe(2+)</name>
        <dbReference type="ChEBI" id="CHEBI:29033"/>
    </cofactor>
</comment>
<dbReference type="Proteomes" id="UP000612746">
    <property type="component" value="Unassembled WGS sequence"/>
</dbReference>
<dbReference type="GO" id="GO:0005737">
    <property type="term" value="C:cytoplasm"/>
    <property type="evidence" value="ECO:0007669"/>
    <property type="project" value="UniProtKB-SubCell"/>
</dbReference>
<dbReference type="Gene3D" id="2.60.120.10">
    <property type="entry name" value="Jelly Rolls"/>
    <property type="match status" value="1"/>
</dbReference>
<dbReference type="InterPro" id="IPR010329">
    <property type="entry name" value="3hydroanth_dOase"/>
</dbReference>
<evidence type="ECO:0000256" key="1">
    <source>
        <dbReference type="ARBA" id="ARBA00001954"/>
    </source>
</evidence>
<comment type="catalytic activity">
    <reaction evidence="8">
        <text>3-hydroxyanthranilate + O2 = (2Z,4Z)-2-amino-3-carboxymuconate 6-semialdehyde</text>
        <dbReference type="Rhea" id="RHEA:17953"/>
        <dbReference type="ChEBI" id="CHEBI:15379"/>
        <dbReference type="ChEBI" id="CHEBI:36559"/>
        <dbReference type="ChEBI" id="CHEBI:77612"/>
        <dbReference type="EC" id="1.13.11.6"/>
    </reaction>
</comment>
<comment type="subcellular location">
    <subcellularLocation>
        <location evidence="8">Cytoplasm</location>
    </subcellularLocation>
</comment>
<keyword evidence="3 8" id="KW-0662">Pyridine nucleotide biosynthesis</keyword>
<feature type="binding site" evidence="8">
    <location>
        <position position="95"/>
    </location>
    <ligand>
        <name>Fe cation</name>
        <dbReference type="ChEBI" id="CHEBI:24875"/>
        <note>catalytic</note>
    </ligand>
</feature>
<keyword evidence="4 8" id="KW-0479">Metal-binding</keyword>
<evidence type="ECO:0000256" key="4">
    <source>
        <dbReference type="ARBA" id="ARBA00022723"/>
    </source>
</evidence>
<feature type="binding site" evidence="8">
    <location>
        <position position="127"/>
    </location>
    <ligand>
        <name>a divalent metal cation</name>
        <dbReference type="ChEBI" id="CHEBI:60240"/>
    </ligand>
</feature>
<evidence type="ECO:0000256" key="2">
    <source>
        <dbReference type="ARBA" id="ARBA00002752"/>
    </source>
</evidence>
<keyword evidence="7 8" id="KW-0408">Iron</keyword>
<keyword evidence="10" id="KW-1185">Reference proteome</keyword>
<keyword evidence="8" id="KW-0963">Cytoplasm</keyword>
<dbReference type="Pfam" id="PF06052">
    <property type="entry name" value="3-HAO"/>
    <property type="match status" value="1"/>
</dbReference>
<dbReference type="InterPro" id="IPR014710">
    <property type="entry name" value="RmlC-like_jellyroll"/>
</dbReference>
<feature type="binding site" evidence="8">
    <location>
        <position position="99"/>
    </location>
    <ligand>
        <name>substrate</name>
    </ligand>
</feature>
<feature type="binding site" evidence="8">
    <location>
        <position position="47"/>
    </location>
    <ligand>
        <name>O2</name>
        <dbReference type="ChEBI" id="CHEBI:15379"/>
    </ligand>
</feature>
<dbReference type="SUPFAM" id="SSF51182">
    <property type="entry name" value="RmlC-like cupins"/>
    <property type="match status" value="1"/>
</dbReference>
<dbReference type="InterPro" id="IPR011051">
    <property type="entry name" value="RmlC_Cupin_sf"/>
</dbReference>
<dbReference type="UniPathway" id="UPA00253">
    <property type="reaction ID" value="UER00330"/>
</dbReference>
<protein>
    <recommendedName>
        <fullName evidence="8">3-hydroxyanthranilate 3,4-dioxygenase</fullName>
        <ecNumber evidence="8">1.13.11.6</ecNumber>
    </recommendedName>
    <alternativeName>
        <fullName evidence="8">3-hydroxyanthranilate oxygenase</fullName>
        <shortName evidence="8">3-HAO</shortName>
    </alternativeName>
    <alternativeName>
        <fullName evidence="8">3-hydroxyanthranilic acid dioxygenase</fullName>
        <shortName evidence="8">HAD</shortName>
    </alternativeName>
    <alternativeName>
        <fullName evidence="8">Biosynthesis of nicotinic acid protein 1</fullName>
    </alternativeName>
</protein>
<gene>
    <name evidence="8" type="primary">BNA1</name>
    <name evidence="9" type="ORF">INT44_000243</name>
</gene>
<dbReference type="PANTHER" id="PTHR15497">
    <property type="entry name" value="3-HYDROXYANTHRANILATE 3,4-DIOXYGENASE"/>
    <property type="match status" value="1"/>
</dbReference>
<evidence type="ECO:0000256" key="6">
    <source>
        <dbReference type="ARBA" id="ARBA00023002"/>
    </source>
</evidence>
<dbReference type="NCBIfam" id="TIGR03037">
    <property type="entry name" value="anthran_nbaC"/>
    <property type="match status" value="1"/>
</dbReference>
<feature type="binding site" evidence="8">
    <location>
        <position position="124"/>
    </location>
    <ligand>
        <name>a divalent metal cation</name>
        <dbReference type="ChEBI" id="CHEBI:60240"/>
    </ligand>
</feature>
<dbReference type="GO" id="GO:0006569">
    <property type="term" value="P:L-tryptophan catabolic process"/>
    <property type="evidence" value="ECO:0007669"/>
    <property type="project" value="UniProtKB-UniRule"/>
</dbReference>
<feature type="binding site" evidence="8">
    <location>
        <position position="164"/>
    </location>
    <ligand>
        <name>a divalent metal cation</name>
        <dbReference type="ChEBI" id="CHEBI:60240"/>
    </ligand>
</feature>
<name>A0A8H7PL67_9FUNG</name>
<dbReference type="PANTHER" id="PTHR15497:SF1">
    <property type="entry name" value="3-HYDROXYANTHRANILATE 3,4-DIOXYGENASE"/>
    <property type="match status" value="1"/>
</dbReference>
<dbReference type="GO" id="GO:0019805">
    <property type="term" value="P:quinolinate biosynthetic process"/>
    <property type="evidence" value="ECO:0007669"/>
    <property type="project" value="UniProtKB-UniRule"/>
</dbReference>
<comment type="pathway">
    <text evidence="8">Cofactor biosynthesis; NAD(+) biosynthesis; quinolinate from L-kynurenine: step 3/3.</text>
</comment>
<dbReference type="EC" id="1.13.11.6" evidence="8"/>
<comment type="caution">
    <text evidence="9">The sequence shown here is derived from an EMBL/GenBank/DDBJ whole genome shotgun (WGS) entry which is preliminary data.</text>
</comment>
<keyword evidence="5 8" id="KW-0223">Dioxygenase</keyword>
<dbReference type="GO" id="GO:0034354">
    <property type="term" value="P:'de novo' NAD+ biosynthetic process from L-tryptophan"/>
    <property type="evidence" value="ECO:0007669"/>
    <property type="project" value="UniProtKB-UniRule"/>
</dbReference>
<proteinExistence type="inferred from homology"/>
<dbReference type="GO" id="GO:0000334">
    <property type="term" value="F:3-hydroxyanthranilate 3,4-dioxygenase activity"/>
    <property type="evidence" value="ECO:0007669"/>
    <property type="project" value="UniProtKB-UniRule"/>
</dbReference>
<evidence type="ECO:0000256" key="5">
    <source>
        <dbReference type="ARBA" id="ARBA00022964"/>
    </source>
</evidence>
<comment type="function">
    <text evidence="2 8">Catalyzes the oxidative ring opening of 3-hydroxyanthranilate to 2-amino-3-carboxymuconate semialdehyde, which spontaneously cyclizes to quinolinate.</text>
</comment>
<dbReference type="HAMAP" id="MF_00825">
    <property type="entry name" value="3_HAO"/>
    <property type="match status" value="1"/>
</dbReference>
<accession>A0A8H7PL67</accession>
<dbReference type="OrthoDB" id="204928at2759"/>
<feature type="binding site" evidence="8">
    <location>
        <position position="57"/>
    </location>
    <ligand>
        <name>substrate</name>
    </ligand>
</feature>
<sequence>MTKIPSPLNLAKWLSENEDKLKPPIGNYMLQVGNGTQVMAVGGPNARTDFHINETEEWFFQYRGNMTLRLFVDGDFKDITIDEGEMYLLPGNVPHSPIRYANTVGIVIEKIREPHHIDRLRWYCKDCKEIIYEESFHCVDLGSQLKPIVERYANDQQLRTCKNCGCVNEAK</sequence>
<dbReference type="GO" id="GO:0043420">
    <property type="term" value="P:anthranilate metabolic process"/>
    <property type="evidence" value="ECO:0007669"/>
    <property type="project" value="UniProtKB-UniRule"/>
</dbReference>
<keyword evidence="6 8" id="KW-0560">Oxidoreductase</keyword>
<feature type="binding site" evidence="8">
    <location>
        <position position="161"/>
    </location>
    <ligand>
        <name>a divalent metal cation</name>
        <dbReference type="ChEBI" id="CHEBI:60240"/>
    </ligand>
</feature>